<evidence type="ECO:0008006" key="12">
    <source>
        <dbReference type="Google" id="ProtNLM"/>
    </source>
</evidence>
<dbReference type="GO" id="GO:0005254">
    <property type="term" value="F:chloride channel activity"/>
    <property type="evidence" value="ECO:0007669"/>
    <property type="project" value="InterPro"/>
</dbReference>
<dbReference type="PANTHER" id="PTHR33281">
    <property type="entry name" value="UPF0187 PROTEIN YNEE"/>
    <property type="match status" value="1"/>
</dbReference>
<evidence type="ECO:0000256" key="9">
    <source>
        <dbReference type="SAM" id="Phobius"/>
    </source>
</evidence>
<dbReference type="OrthoDB" id="445589at2"/>
<dbReference type="GO" id="GO:0005886">
    <property type="term" value="C:plasma membrane"/>
    <property type="evidence" value="ECO:0007669"/>
    <property type="project" value="UniProtKB-SubCell"/>
</dbReference>
<keyword evidence="4 9" id="KW-0812">Transmembrane</keyword>
<dbReference type="Pfam" id="PF25539">
    <property type="entry name" value="Bestrophin_2"/>
    <property type="match status" value="1"/>
</dbReference>
<keyword evidence="2" id="KW-0813">Transport</keyword>
<organism evidence="10 11">
    <name type="scientific">Mangrovivirga cuniculi</name>
    <dbReference type="NCBI Taxonomy" id="2715131"/>
    <lineage>
        <taxon>Bacteria</taxon>
        <taxon>Pseudomonadati</taxon>
        <taxon>Bacteroidota</taxon>
        <taxon>Cytophagia</taxon>
        <taxon>Cytophagales</taxon>
        <taxon>Mangrovivirgaceae</taxon>
        <taxon>Mangrovivirga</taxon>
    </lineage>
</organism>
<evidence type="ECO:0000256" key="2">
    <source>
        <dbReference type="ARBA" id="ARBA00022448"/>
    </source>
</evidence>
<evidence type="ECO:0000256" key="8">
    <source>
        <dbReference type="ARBA" id="ARBA00034708"/>
    </source>
</evidence>
<comment type="subcellular location">
    <subcellularLocation>
        <location evidence="1">Cell membrane</location>
        <topology evidence="1">Multi-pass membrane protein</topology>
    </subcellularLocation>
</comment>
<dbReference type="InterPro" id="IPR044669">
    <property type="entry name" value="YneE/VCCN1/2-like"/>
</dbReference>
<feature type="transmembrane region" description="Helical" evidence="9">
    <location>
        <begin position="219"/>
        <end position="236"/>
    </location>
</feature>
<dbReference type="EMBL" id="CP028923">
    <property type="protein sequence ID" value="QCK16275.1"/>
    <property type="molecule type" value="Genomic_DNA"/>
</dbReference>
<comment type="similarity">
    <text evidence="8">Belongs to the anion channel-forming bestrophin (TC 1.A.46) family.</text>
</comment>
<reference evidence="10 11" key="1">
    <citation type="submission" date="2018-04" db="EMBL/GenBank/DDBJ databases">
        <title>Complete genome uncultured novel isolate.</title>
        <authorList>
            <person name="Merlino G."/>
        </authorList>
    </citation>
    <scope>NUCLEOTIDE SEQUENCE [LARGE SCALE GENOMIC DNA]</scope>
    <source>
        <strain evidence="11">R1DC9</strain>
    </source>
</reference>
<evidence type="ECO:0000256" key="3">
    <source>
        <dbReference type="ARBA" id="ARBA00022475"/>
    </source>
</evidence>
<evidence type="ECO:0000256" key="6">
    <source>
        <dbReference type="ARBA" id="ARBA00023065"/>
    </source>
</evidence>
<evidence type="ECO:0000313" key="10">
    <source>
        <dbReference type="EMBL" id="QCK16275.1"/>
    </source>
</evidence>
<evidence type="ECO:0000256" key="5">
    <source>
        <dbReference type="ARBA" id="ARBA00022989"/>
    </source>
</evidence>
<evidence type="ECO:0000256" key="4">
    <source>
        <dbReference type="ARBA" id="ARBA00022692"/>
    </source>
</evidence>
<keyword evidence="11" id="KW-1185">Reference proteome</keyword>
<evidence type="ECO:0000256" key="7">
    <source>
        <dbReference type="ARBA" id="ARBA00023136"/>
    </source>
</evidence>
<keyword evidence="7 9" id="KW-0472">Membrane</keyword>
<keyword evidence="5 9" id="KW-1133">Transmembrane helix</keyword>
<dbReference type="RefSeq" id="WP_137091867.1">
    <property type="nucleotide sequence ID" value="NZ_CP028923.1"/>
</dbReference>
<name>A0A4D7JZY3_9BACT</name>
<accession>A0A4D7JZY3</accession>
<keyword evidence="6" id="KW-0406">Ion transport</keyword>
<evidence type="ECO:0000256" key="1">
    <source>
        <dbReference type="ARBA" id="ARBA00004651"/>
    </source>
</evidence>
<keyword evidence="3" id="KW-1003">Cell membrane</keyword>
<dbReference type="KEGG" id="fpf:DCC35_16775"/>
<protein>
    <recommendedName>
        <fullName evidence="12">Bestrophin</fullName>
    </recommendedName>
</protein>
<feature type="transmembrane region" description="Helical" evidence="9">
    <location>
        <begin position="31"/>
        <end position="50"/>
    </location>
</feature>
<gene>
    <name evidence="10" type="ORF">DCC35_16775</name>
</gene>
<dbReference type="PANTHER" id="PTHR33281:SF19">
    <property type="entry name" value="VOLTAGE-DEPENDENT ANION CHANNEL-FORMING PROTEIN YNEE"/>
    <property type="match status" value="1"/>
</dbReference>
<proteinExistence type="inferred from homology"/>
<feature type="transmembrane region" description="Helical" evidence="9">
    <location>
        <begin position="56"/>
        <end position="77"/>
    </location>
</feature>
<dbReference type="AlphaFoldDB" id="A0A4D7JZY3"/>
<evidence type="ECO:0000313" key="11">
    <source>
        <dbReference type="Proteomes" id="UP000298616"/>
    </source>
</evidence>
<sequence>MSKVTVYLDQLKSEYDSRPLIKFKWSMLMKLMPKLILVVLCASLIAYLTLDVKILSTKVGISFAGFLTAAMGILLVFRNNTAYDRWWEGRKIWGTLVNTSRHMAMLIKELFKNNPNRLEDFAGLLSAFPHVLKDHLRNKDDEEAYNFLSEEEFAFVKKMDHKPNALIMLMQQRFREAFASGEITDYQYIKLTDQGGLLTDYLGKCERIKNTPIASGHQVLVTSIVWLYLLSLPFGLVESMGWYSVFVVFFIAYLLLSMVEVSLEIEDPFGTDANDLPTDKLADMIAINVGEILLGKD</sequence>
<feature type="transmembrane region" description="Helical" evidence="9">
    <location>
        <begin position="242"/>
        <end position="259"/>
    </location>
</feature>
<dbReference type="Proteomes" id="UP000298616">
    <property type="component" value="Chromosome"/>
</dbReference>